<name>A0A1Z2RWT6_9VIRU</name>
<evidence type="ECO:0000313" key="2">
    <source>
        <dbReference type="EMBL" id="ASA49069.1"/>
    </source>
</evidence>
<dbReference type="EMBL" id="KY246624">
    <property type="protein sequence ID" value="ASA49069.1"/>
    <property type="molecule type" value="Genomic_DNA"/>
</dbReference>
<feature type="compositionally biased region" description="Pro residues" evidence="1">
    <location>
        <begin position="503"/>
        <end position="513"/>
    </location>
</feature>
<feature type="region of interest" description="Disordered" evidence="1">
    <location>
        <begin position="494"/>
        <end position="524"/>
    </location>
</feature>
<protein>
    <submittedName>
        <fullName evidence="2">ORF1</fullName>
    </submittedName>
</protein>
<organism evidence="2">
    <name type="scientific">Torque teno Leptonychotes weddellii virus-1</name>
    <dbReference type="NCBI Taxonomy" id="2012676"/>
    <lineage>
        <taxon>Viruses</taxon>
        <taxon>Monodnaviria</taxon>
        <taxon>Shotokuvirae</taxon>
        <taxon>Commensaviricota</taxon>
        <taxon>Cardeaviricetes</taxon>
        <taxon>Sanitavirales</taxon>
        <taxon>Anelloviridae</taxon>
        <taxon>Lambdatorquevirus</taxon>
        <taxon>Lambdatorquevirus phoci5</taxon>
    </lineage>
</organism>
<evidence type="ECO:0000256" key="1">
    <source>
        <dbReference type="SAM" id="MobiDB-lite"/>
    </source>
</evidence>
<sequence>MAFRRRRYRRPRRPKWRGRRKHLYWRRKYYRGHRRWRRRGLYPRQRTATVRYYPSRRRKRISVRGWEPLGNVCPTDSARAEATPYIDLDKEDVDIFTTDSGSGGEGVGAQWHGQWGHHFFTFYSLLIRAKYYFNYWSSDWEGYDYLQFLGGYIWLPRMPSFSWMFYLDSSIQSNPKDQTTPENKYKFDKSWVHPGILLNRPGSRILLSTLQSRGRSLFRKMKVRPPAGWEGTYRMDVAQDFLLFHWSWTTVNLTSSFYDFYCQRKRDPTKTDSQCVANPWFMGEQKLYNHVQSFSEGNEAKKFSSKLKDNLAKFKNDSRSAWVNRKLYVKSDCKPNNARDDIPSNFHNWGPFLPQNVLFDLSFGNSVYFRYKLFFKVSGDSLYRRLPSVRCKDNVIPPCPGYTDNNCGEIPSRSILKKRKPATIYDILPGDLDEGGLLTDRAYRRITGSSGADEPAAMVSVPHRRVPTRKRVRIREPIGVRKRKRARELIRLLLGGRAEPRGGGPPPHPPPVEEPLDLLLNFPK</sequence>
<proteinExistence type="predicted"/>
<reference evidence="2" key="1">
    <citation type="journal article" date="2017" name="Virus Evol.">
        <title>Diverse and highly recombinant anelloviruses associated with Weddell seals in Antarctica.</title>
        <authorList>
            <person name="Fahsbender E."/>
            <person name="Burns J.M."/>
            <person name="Kim S."/>
            <person name="Kraberger S."/>
            <person name="Frankfurter G."/>
            <person name="Eilers A."/>
            <person name="Shero M."/>
            <person name="Beltran R."/>
            <person name="Kirkham A."/>
            <person name="McCorkell R."/>
            <person name="Berngartt R."/>
            <person name="Male M.F."/>
            <person name="Ballard G."/>
            <person name="Ainley D.G."/>
            <person name="Breitbart M."/>
            <person name="Varsani A."/>
        </authorList>
    </citation>
    <scope>NUCLEOTIDE SEQUENCE</scope>
    <source>
        <strain evidence="2">TTLwV-1_gt32_wsv45</strain>
    </source>
</reference>
<accession>A0A1Z2RWT6</accession>